<evidence type="ECO:0000313" key="2">
    <source>
        <dbReference type="Proteomes" id="UP000235584"/>
    </source>
</evidence>
<protein>
    <submittedName>
        <fullName evidence="1">Uncharacterized protein</fullName>
    </submittedName>
</protein>
<accession>A0A2K9NZF5</accession>
<organism evidence="1 2">
    <name type="scientific">Bacteriovorax stolpii</name>
    <name type="common">Bdellovibrio stolpii</name>
    <dbReference type="NCBI Taxonomy" id="960"/>
    <lineage>
        <taxon>Bacteria</taxon>
        <taxon>Pseudomonadati</taxon>
        <taxon>Bdellovibrionota</taxon>
        <taxon>Bacteriovoracia</taxon>
        <taxon>Bacteriovoracales</taxon>
        <taxon>Bacteriovoracaceae</taxon>
        <taxon>Bacteriovorax</taxon>
    </lineage>
</organism>
<sequence length="243" mass="27700">MKILRRNYEHRNLILFLIFSLIYLQAIYSLSKGVSLISLEGVKSFLGNHSFILILTAITLYMIVTVKKHSDKMLLFCLGIITAKNFIMLAATFNKLILGLNFVYLIFAFYFFVTWELEIAKASYNPNFAENDLEKESRFQLKGRIEGTNGEGGFDVHITNIDENSCFALVTRADAEAFIDGLDTKATYQLVADYEGINFTHPATLTSTYDRGIGLDFIKEKKSDIQLDWSDLYKVCLERGLFS</sequence>
<dbReference type="EMBL" id="CP025704">
    <property type="protein sequence ID" value="AUO00065.1"/>
    <property type="molecule type" value="Genomic_DNA"/>
</dbReference>
<name>A0A2K9NZF5_BACTC</name>
<evidence type="ECO:0000313" key="1">
    <source>
        <dbReference type="EMBL" id="AUO00065.1"/>
    </source>
</evidence>
<dbReference type="RefSeq" id="WP_102245352.1">
    <property type="nucleotide sequence ID" value="NZ_CP025704.1"/>
</dbReference>
<dbReference type="AlphaFoldDB" id="A0A2K9NZF5"/>
<gene>
    <name evidence="1" type="ORF">C0V70_18530</name>
</gene>
<dbReference type="KEGG" id="bsto:C0V70_18530"/>
<proteinExistence type="predicted"/>
<dbReference type="Proteomes" id="UP000235584">
    <property type="component" value="Chromosome"/>
</dbReference>
<keyword evidence="2" id="KW-1185">Reference proteome</keyword>
<reference evidence="1 2" key="1">
    <citation type="submission" date="2018-01" db="EMBL/GenBank/DDBJ databases">
        <title>Complete genome sequence of Bacteriovorax stolpii DSM12778.</title>
        <authorList>
            <person name="Tang B."/>
            <person name="Chang J."/>
        </authorList>
    </citation>
    <scope>NUCLEOTIDE SEQUENCE [LARGE SCALE GENOMIC DNA]</scope>
    <source>
        <strain evidence="1 2">DSM 12778</strain>
    </source>
</reference>